<reference evidence="2 3" key="1">
    <citation type="journal article" date="2019" name="Nat. Ecol. Evol.">
        <title>Megaphylogeny resolves global patterns of mushroom evolution.</title>
        <authorList>
            <person name="Varga T."/>
            <person name="Krizsan K."/>
            <person name="Foldi C."/>
            <person name="Dima B."/>
            <person name="Sanchez-Garcia M."/>
            <person name="Sanchez-Ramirez S."/>
            <person name="Szollosi G.J."/>
            <person name="Szarkandi J.G."/>
            <person name="Papp V."/>
            <person name="Albert L."/>
            <person name="Andreopoulos W."/>
            <person name="Angelini C."/>
            <person name="Antonin V."/>
            <person name="Barry K.W."/>
            <person name="Bougher N.L."/>
            <person name="Buchanan P."/>
            <person name="Buyck B."/>
            <person name="Bense V."/>
            <person name="Catcheside P."/>
            <person name="Chovatia M."/>
            <person name="Cooper J."/>
            <person name="Damon W."/>
            <person name="Desjardin D."/>
            <person name="Finy P."/>
            <person name="Geml J."/>
            <person name="Haridas S."/>
            <person name="Hughes K."/>
            <person name="Justo A."/>
            <person name="Karasinski D."/>
            <person name="Kautmanova I."/>
            <person name="Kiss B."/>
            <person name="Kocsube S."/>
            <person name="Kotiranta H."/>
            <person name="LaButti K.M."/>
            <person name="Lechner B.E."/>
            <person name="Liimatainen K."/>
            <person name="Lipzen A."/>
            <person name="Lukacs Z."/>
            <person name="Mihaltcheva S."/>
            <person name="Morgado L.N."/>
            <person name="Niskanen T."/>
            <person name="Noordeloos M.E."/>
            <person name="Ohm R.A."/>
            <person name="Ortiz-Santana B."/>
            <person name="Ovrebo C."/>
            <person name="Racz N."/>
            <person name="Riley R."/>
            <person name="Savchenko A."/>
            <person name="Shiryaev A."/>
            <person name="Soop K."/>
            <person name="Spirin V."/>
            <person name="Szebenyi C."/>
            <person name="Tomsovsky M."/>
            <person name="Tulloss R.E."/>
            <person name="Uehling J."/>
            <person name="Grigoriev I.V."/>
            <person name="Vagvolgyi C."/>
            <person name="Papp T."/>
            <person name="Martin F.M."/>
            <person name="Miettinen O."/>
            <person name="Hibbett D.S."/>
            <person name="Nagy L.G."/>
        </authorList>
    </citation>
    <scope>NUCLEOTIDE SEQUENCE [LARGE SCALE GENOMIC DNA]</scope>
    <source>
        <strain evidence="2 3">FP101781</strain>
    </source>
</reference>
<evidence type="ECO:0000313" key="3">
    <source>
        <dbReference type="Proteomes" id="UP000298030"/>
    </source>
</evidence>
<feature type="region of interest" description="Disordered" evidence="1">
    <location>
        <begin position="1"/>
        <end position="107"/>
    </location>
</feature>
<comment type="caution">
    <text evidence="2">The sequence shown here is derived from an EMBL/GenBank/DDBJ whole genome shotgun (WGS) entry which is preliminary data.</text>
</comment>
<dbReference type="Proteomes" id="UP000298030">
    <property type="component" value="Unassembled WGS sequence"/>
</dbReference>
<evidence type="ECO:0000313" key="2">
    <source>
        <dbReference type="EMBL" id="TEB22260.1"/>
    </source>
</evidence>
<protein>
    <submittedName>
        <fullName evidence="2">Uncharacterized protein</fullName>
    </submittedName>
</protein>
<feature type="compositionally biased region" description="Basic and acidic residues" evidence="1">
    <location>
        <begin position="80"/>
        <end position="95"/>
    </location>
</feature>
<dbReference type="AlphaFoldDB" id="A0A4Y7SK43"/>
<organism evidence="2 3">
    <name type="scientific">Coprinellus micaceus</name>
    <name type="common">Glistening ink-cap mushroom</name>
    <name type="synonym">Coprinus micaceus</name>
    <dbReference type="NCBI Taxonomy" id="71717"/>
    <lineage>
        <taxon>Eukaryota</taxon>
        <taxon>Fungi</taxon>
        <taxon>Dikarya</taxon>
        <taxon>Basidiomycota</taxon>
        <taxon>Agaricomycotina</taxon>
        <taxon>Agaricomycetes</taxon>
        <taxon>Agaricomycetidae</taxon>
        <taxon>Agaricales</taxon>
        <taxon>Agaricineae</taxon>
        <taxon>Psathyrellaceae</taxon>
        <taxon>Coprinellus</taxon>
    </lineage>
</organism>
<proteinExistence type="predicted"/>
<evidence type="ECO:0000256" key="1">
    <source>
        <dbReference type="SAM" id="MobiDB-lite"/>
    </source>
</evidence>
<name>A0A4Y7SK43_COPMI</name>
<sequence>MVVAGWVGSREEWAGSMKEQAGSVRRSRRWEKVEVGTEEEVGGQSGGESDVRRAAADGGRSVEGDDAWGPLSRATGRPNADSRERGVDTMERDSEQLGQSTTKGSRLVRSIAGIGTRGPRSCLNDPTVQIQKIVGTASAGDGLLAHRSV</sequence>
<gene>
    <name evidence="2" type="ORF">FA13DRAFT_1716187</name>
</gene>
<keyword evidence="3" id="KW-1185">Reference proteome</keyword>
<feature type="compositionally biased region" description="Basic and acidic residues" evidence="1">
    <location>
        <begin position="49"/>
        <end position="63"/>
    </location>
</feature>
<accession>A0A4Y7SK43</accession>
<dbReference type="EMBL" id="QPFP01000094">
    <property type="protein sequence ID" value="TEB22260.1"/>
    <property type="molecule type" value="Genomic_DNA"/>
</dbReference>